<accession>A0A9N9G4Y6</accession>
<comment type="caution">
    <text evidence="1">The sequence shown here is derived from an EMBL/GenBank/DDBJ whole genome shotgun (WGS) entry which is preliminary data.</text>
</comment>
<reference evidence="1" key="1">
    <citation type="submission" date="2021-06" db="EMBL/GenBank/DDBJ databases">
        <authorList>
            <person name="Kallberg Y."/>
            <person name="Tangrot J."/>
            <person name="Rosling A."/>
        </authorList>
    </citation>
    <scope>NUCLEOTIDE SEQUENCE</scope>
    <source>
        <strain evidence="1">BR232B</strain>
    </source>
</reference>
<protein>
    <submittedName>
        <fullName evidence="1">125_t:CDS:1</fullName>
    </submittedName>
</protein>
<dbReference type="AlphaFoldDB" id="A0A9N9G4Y6"/>
<keyword evidence="2" id="KW-1185">Reference proteome</keyword>
<evidence type="ECO:0000313" key="2">
    <source>
        <dbReference type="Proteomes" id="UP000789739"/>
    </source>
</evidence>
<gene>
    <name evidence="1" type="ORF">PBRASI_LOCUS6602</name>
</gene>
<organism evidence="1 2">
    <name type="scientific">Paraglomus brasilianum</name>
    <dbReference type="NCBI Taxonomy" id="144538"/>
    <lineage>
        <taxon>Eukaryota</taxon>
        <taxon>Fungi</taxon>
        <taxon>Fungi incertae sedis</taxon>
        <taxon>Mucoromycota</taxon>
        <taxon>Glomeromycotina</taxon>
        <taxon>Glomeromycetes</taxon>
        <taxon>Paraglomerales</taxon>
        <taxon>Paraglomeraceae</taxon>
        <taxon>Paraglomus</taxon>
    </lineage>
</organism>
<proteinExistence type="predicted"/>
<dbReference type="EMBL" id="CAJVPI010000895">
    <property type="protein sequence ID" value="CAG8580691.1"/>
    <property type="molecule type" value="Genomic_DNA"/>
</dbReference>
<evidence type="ECO:0000313" key="1">
    <source>
        <dbReference type="EMBL" id="CAG8580691.1"/>
    </source>
</evidence>
<name>A0A9N9G4Y6_9GLOM</name>
<dbReference type="Proteomes" id="UP000789739">
    <property type="component" value="Unassembled WGS sequence"/>
</dbReference>
<sequence>MLVEIMVLSGIKDLMTERVNGGSFEFHFRMMVDMSRDSWW</sequence>